<organism evidence="3 4">
    <name type="scientific">[Mycobacterium] manitobense</name>
    <dbReference type="NCBI Taxonomy" id="190147"/>
    <lineage>
        <taxon>Bacteria</taxon>
        <taxon>Bacillati</taxon>
        <taxon>Actinomycetota</taxon>
        <taxon>Actinomycetes</taxon>
        <taxon>Mycobacteriales</taxon>
        <taxon>Mycobacteriaceae</taxon>
        <taxon>Mycolicibacterium</taxon>
    </lineage>
</organism>
<feature type="compositionally biased region" description="Low complexity" evidence="1">
    <location>
        <begin position="47"/>
        <end position="59"/>
    </location>
</feature>
<evidence type="ECO:0000256" key="1">
    <source>
        <dbReference type="SAM" id="MobiDB-lite"/>
    </source>
</evidence>
<reference evidence="3" key="2">
    <citation type="journal article" date="2022" name="BMC Genomics">
        <title>Comparative genome analysis of mycobacteria focusing on tRNA and non-coding RNA.</title>
        <authorList>
            <person name="Behra P.R.K."/>
            <person name="Pettersson B.M.F."/>
            <person name="Ramesh M."/>
            <person name="Das S."/>
            <person name="Dasgupta S."/>
            <person name="Kirsebom L.A."/>
        </authorList>
    </citation>
    <scope>NUCLEOTIDE SEQUENCE</scope>
    <source>
        <strain evidence="3">DSM 44615</strain>
    </source>
</reference>
<evidence type="ECO:0000313" key="3">
    <source>
        <dbReference type="EMBL" id="MCV7170602.1"/>
    </source>
</evidence>
<keyword evidence="2" id="KW-0812">Transmembrane</keyword>
<dbReference type="AlphaFoldDB" id="A0A9X2Y9V3"/>
<protein>
    <submittedName>
        <fullName evidence="3">Uncharacterized protein</fullName>
    </submittedName>
</protein>
<feature type="region of interest" description="Disordered" evidence="1">
    <location>
        <begin position="1"/>
        <end position="70"/>
    </location>
</feature>
<dbReference type="EMBL" id="JACKSJ010000093">
    <property type="protein sequence ID" value="MCV7170602.1"/>
    <property type="molecule type" value="Genomic_DNA"/>
</dbReference>
<feature type="compositionally biased region" description="Gly residues" evidence="1">
    <location>
        <begin position="60"/>
        <end position="69"/>
    </location>
</feature>
<keyword evidence="2" id="KW-1133">Transmembrane helix</keyword>
<name>A0A9X2Y9V3_9MYCO</name>
<feature type="transmembrane region" description="Helical" evidence="2">
    <location>
        <begin position="74"/>
        <end position="96"/>
    </location>
</feature>
<feature type="region of interest" description="Disordered" evidence="1">
    <location>
        <begin position="100"/>
        <end position="125"/>
    </location>
</feature>
<accession>A0A9X2Y9V3</accession>
<keyword evidence="2" id="KW-0472">Membrane</keyword>
<comment type="caution">
    <text evidence="3">The sequence shown here is derived from an EMBL/GenBank/DDBJ whole genome shotgun (WGS) entry which is preliminary data.</text>
</comment>
<sequence>MTLPPPPDPFGSQPPHGGGQPGGGVPPQWGSQQGGMPPQGFGGGYGPAPQGPWGPQQWSGGPGGQPPKGGRGKWILGGIAVVLAIALAVVITVLVVRPADGGGGNGDPTQQNGDSEFASADDTGPVNIIMQDPTCEAWGRIARTYADRVKAAGWGSRDQSLAGSQWTTEQRSMYDTVGQAMLAAAETAESLIMHTPHRVMRELYGQFVAYARAFVDRIPSYKPQDDALAVVTDTITTATADICSAIDYGSAEEVAPLVLPPAEPTSLSDANDLGEPAIFLPSTNPVCVQWEELGAKFAADSSAWRGIDANIPSTAWSPEQRATNDAVAPIMTANANEIEGLGRQSGNPILEDLAVLAAQYRRAYVAALPTYSPADNFLSESASRLVTTVSTACKAATS</sequence>
<keyword evidence="4" id="KW-1185">Reference proteome</keyword>
<evidence type="ECO:0000256" key="2">
    <source>
        <dbReference type="SAM" id="Phobius"/>
    </source>
</evidence>
<gene>
    <name evidence="3" type="ORF">H7I41_11815</name>
</gene>
<feature type="compositionally biased region" description="Gly residues" evidence="1">
    <location>
        <begin position="16"/>
        <end position="25"/>
    </location>
</feature>
<dbReference type="Proteomes" id="UP001140293">
    <property type="component" value="Unassembled WGS sequence"/>
</dbReference>
<evidence type="ECO:0000313" key="4">
    <source>
        <dbReference type="Proteomes" id="UP001140293"/>
    </source>
</evidence>
<reference evidence="3" key="1">
    <citation type="submission" date="2020-07" db="EMBL/GenBank/DDBJ databases">
        <authorList>
            <person name="Pettersson B.M.F."/>
            <person name="Behra P.R.K."/>
            <person name="Ramesh M."/>
            <person name="Das S."/>
            <person name="Dasgupta S."/>
            <person name="Kirsebom L.A."/>
        </authorList>
    </citation>
    <scope>NUCLEOTIDE SEQUENCE</scope>
    <source>
        <strain evidence="3">DSM 44615</strain>
    </source>
</reference>
<feature type="compositionally biased region" description="Low complexity" evidence="1">
    <location>
        <begin position="26"/>
        <end position="39"/>
    </location>
</feature>
<proteinExistence type="predicted"/>